<proteinExistence type="predicted"/>
<accession>A0A0B1SNW0</accession>
<feature type="signal peptide" evidence="1">
    <location>
        <begin position="1"/>
        <end position="17"/>
    </location>
</feature>
<gene>
    <name evidence="2" type="ORF">OESDEN_15096</name>
</gene>
<reference evidence="2 3" key="1">
    <citation type="submission" date="2014-03" db="EMBL/GenBank/DDBJ databases">
        <title>Draft genome of the hookworm Oesophagostomum dentatum.</title>
        <authorList>
            <person name="Mitreva M."/>
        </authorList>
    </citation>
    <scope>NUCLEOTIDE SEQUENCE [LARGE SCALE GENOMIC DNA]</scope>
    <source>
        <strain evidence="2 3">OD-Hann</strain>
    </source>
</reference>
<feature type="chain" id="PRO_5002081665" evidence="1">
    <location>
        <begin position="18"/>
        <end position="149"/>
    </location>
</feature>
<protein>
    <submittedName>
        <fullName evidence="2">Uncharacterized protein</fullName>
    </submittedName>
</protein>
<evidence type="ECO:0000256" key="1">
    <source>
        <dbReference type="SAM" id="SignalP"/>
    </source>
</evidence>
<sequence length="149" mass="17110">MLYHLATLLLCLDLTAAFIMIPNPPRPIPPPGGGVPRPPFPLWPRGWFKSSDDFDCDRACYSTVMDYRNAMYSESQSDSGEEEAKIALRSCKARMLDYENAPEDFCKDLVKDIRYDSDLNDKIRARNKQVLRKNIGEYCGLICYEYIPD</sequence>
<dbReference type="AlphaFoldDB" id="A0A0B1SNW0"/>
<dbReference type="Proteomes" id="UP000053660">
    <property type="component" value="Unassembled WGS sequence"/>
</dbReference>
<keyword evidence="1" id="KW-0732">Signal</keyword>
<organism evidence="2 3">
    <name type="scientific">Oesophagostomum dentatum</name>
    <name type="common">Nodular worm</name>
    <dbReference type="NCBI Taxonomy" id="61180"/>
    <lineage>
        <taxon>Eukaryota</taxon>
        <taxon>Metazoa</taxon>
        <taxon>Ecdysozoa</taxon>
        <taxon>Nematoda</taxon>
        <taxon>Chromadorea</taxon>
        <taxon>Rhabditida</taxon>
        <taxon>Rhabditina</taxon>
        <taxon>Rhabditomorpha</taxon>
        <taxon>Strongyloidea</taxon>
        <taxon>Strongylidae</taxon>
        <taxon>Oesophagostomum</taxon>
    </lineage>
</organism>
<keyword evidence="3" id="KW-1185">Reference proteome</keyword>
<name>A0A0B1SNW0_OESDE</name>
<dbReference type="EMBL" id="KN565024">
    <property type="protein sequence ID" value="KHJ85182.1"/>
    <property type="molecule type" value="Genomic_DNA"/>
</dbReference>
<evidence type="ECO:0000313" key="3">
    <source>
        <dbReference type="Proteomes" id="UP000053660"/>
    </source>
</evidence>
<evidence type="ECO:0000313" key="2">
    <source>
        <dbReference type="EMBL" id="KHJ85182.1"/>
    </source>
</evidence>